<reference evidence="1" key="1">
    <citation type="submission" date="2021-01" db="EMBL/GenBank/DDBJ databases">
        <authorList>
            <person name="Kaushik A."/>
        </authorList>
    </citation>
    <scope>NUCLEOTIDE SEQUENCE</scope>
    <source>
        <strain evidence="1">AG1-1C</strain>
    </source>
</reference>
<accession>A0A8H3AU98</accession>
<evidence type="ECO:0000313" key="2">
    <source>
        <dbReference type="Proteomes" id="UP000663846"/>
    </source>
</evidence>
<evidence type="ECO:0000313" key="1">
    <source>
        <dbReference type="EMBL" id="CAE6440466.1"/>
    </source>
</evidence>
<gene>
    <name evidence="1" type="ORF">RDB_LOCUS128472</name>
</gene>
<proteinExistence type="predicted"/>
<protein>
    <recommendedName>
        <fullName evidence="3">F-box domain-containing protein</fullName>
    </recommendedName>
</protein>
<organism evidence="1 2">
    <name type="scientific">Rhizoctonia solani</name>
    <dbReference type="NCBI Taxonomy" id="456999"/>
    <lineage>
        <taxon>Eukaryota</taxon>
        <taxon>Fungi</taxon>
        <taxon>Dikarya</taxon>
        <taxon>Basidiomycota</taxon>
        <taxon>Agaricomycotina</taxon>
        <taxon>Agaricomycetes</taxon>
        <taxon>Cantharellales</taxon>
        <taxon>Ceratobasidiaceae</taxon>
        <taxon>Rhizoctonia</taxon>
    </lineage>
</organism>
<dbReference type="AlphaFoldDB" id="A0A8H3AU98"/>
<dbReference type="Proteomes" id="UP000663846">
    <property type="component" value="Unassembled WGS sequence"/>
</dbReference>
<sequence length="457" mass="51502">MASIQHATAYDTEHPRSYIQFTTPAVCRHWRKVALDTISLWTTIRHVKFASLKRTELYLTRSGPTVPLDIKIWLIGPKVPKEEGNLEQLEIYAKRIQEILASIVKNGGSVSKWKSLSFRTDIFASCVAIMDFLRPRRFPSLESLEFIFAGPWLNHPDDERMLVETYSNLTTPKLLFTKSPPQLRSIKMEGVMSLHLFGDISRPQFVGLTDIYISFVGFHPDVDHIYSMLEASPRLARLCFNSEGVDLGLDTIEDRVIPRMRSQPQVVLSSLVSLGFIHIVNPVWTISVLKTFRAPVLQKLILSFWDDPDGSQLLVDYISNQGTGSSPYFPTTINELSFFTMTGEKPDPESLLRAYPNIDAFYTGSLAALLKRPWLLPNLRFLSAAIQDVAELKNVVVGRCRDGLPLNEVELRWFGDGPLPSEDEEQIGKLVNLTVRTLSLTGEEDDSDSDGAGEEQS</sequence>
<comment type="caution">
    <text evidence="1">The sequence shown here is derived from an EMBL/GenBank/DDBJ whole genome shotgun (WGS) entry which is preliminary data.</text>
</comment>
<evidence type="ECO:0008006" key="3">
    <source>
        <dbReference type="Google" id="ProtNLM"/>
    </source>
</evidence>
<name>A0A8H3AU98_9AGAM</name>
<dbReference type="EMBL" id="CAJMWS010000389">
    <property type="protein sequence ID" value="CAE6440466.1"/>
    <property type="molecule type" value="Genomic_DNA"/>
</dbReference>